<evidence type="ECO:0000313" key="2">
    <source>
        <dbReference type="Proteomes" id="UP000003477"/>
    </source>
</evidence>
<gene>
    <name evidence="1" type="ORF">CWATWH0003_4238</name>
</gene>
<dbReference type="GeneID" id="88767693"/>
<proteinExistence type="predicted"/>
<organism evidence="1 2">
    <name type="scientific">Crocosphaera watsonii WH 0003</name>
    <dbReference type="NCBI Taxonomy" id="423471"/>
    <lineage>
        <taxon>Bacteria</taxon>
        <taxon>Bacillati</taxon>
        <taxon>Cyanobacteriota</taxon>
        <taxon>Cyanophyceae</taxon>
        <taxon>Oscillatoriophycideae</taxon>
        <taxon>Chroococcales</taxon>
        <taxon>Aphanothecaceae</taxon>
        <taxon>Crocosphaera</taxon>
    </lineage>
</organism>
<dbReference type="RefSeq" id="WP_007312165.1">
    <property type="nucleotide sequence ID" value="NZ_AESD01000640.1"/>
</dbReference>
<dbReference type="PATRIC" id="fig|423471.3.peg.3974"/>
<reference evidence="1 2" key="1">
    <citation type="journal article" date="2011" name="Front. Microbiol.">
        <title>Two Strains of Crocosphaera watsonii with Highly Conserved Genomes are Distinguished by Strain-Specific Features.</title>
        <authorList>
            <person name="Bench S.R."/>
            <person name="Ilikchyan I.N."/>
            <person name="Tripp H.J."/>
            <person name="Zehr J.P."/>
        </authorList>
    </citation>
    <scope>NUCLEOTIDE SEQUENCE [LARGE SCALE GENOMIC DNA]</scope>
    <source>
        <strain evidence="1 2">WH 0003</strain>
    </source>
</reference>
<evidence type="ECO:0000313" key="1">
    <source>
        <dbReference type="EMBL" id="EHJ11027.1"/>
    </source>
</evidence>
<name>G5J9X4_CROWT</name>
<dbReference type="Proteomes" id="UP000003477">
    <property type="component" value="Unassembled WGS sequence"/>
</dbReference>
<dbReference type="EMBL" id="AESD01000640">
    <property type="protein sequence ID" value="EHJ11027.1"/>
    <property type="molecule type" value="Genomic_DNA"/>
</dbReference>
<protein>
    <submittedName>
        <fullName evidence="1">Uncharacterized protein</fullName>
    </submittedName>
</protein>
<sequence length="381" mass="43758">MQLSSDSFYQAVQYLEDHPESIRVKKLIFCICQKSWENDLNILNSFSMESLVKDLITEQENLELLTLSLYKLVKNLNRPKVYAGVAKAIVEQLGPIYRELEQDTEVVEVSADPQETNVSDEKILLEQAVSNLTNHPETARIHKLVYAISKNSWENDLDRIQHYGLKNLITEMLEVYPDYTVLKQAFVRLVNNINKKNLYIAISKVILNQIYGLYDILKQEKVLPQANSNNYSTQIIAINNSDNYQSMEPSSRGAFETSVIDVASEQMITELQQVQPPPPPSPPKPTYDIFEIRMEIMQYTNPLRAKILLFSLLFHPWDRSGQDWSTLRSYTLDDLLEQILQSGRSISEIEGKLYNMARALHDPDSHLQTASTVVESVKPFL</sequence>
<dbReference type="AlphaFoldDB" id="G5J9X4"/>
<comment type="caution">
    <text evidence="1">The sequence shown here is derived from an EMBL/GenBank/DDBJ whole genome shotgun (WGS) entry which is preliminary data.</text>
</comment>
<accession>G5J9X4</accession>